<evidence type="ECO:0000313" key="3">
    <source>
        <dbReference type="Proteomes" id="UP000253729"/>
    </source>
</evidence>
<organism evidence="2 3">
    <name type="scientific">Aspergillus welwitschiae</name>
    <dbReference type="NCBI Taxonomy" id="1341132"/>
    <lineage>
        <taxon>Eukaryota</taxon>
        <taxon>Fungi</taxon>
        <taxon>Dikarya</taxon>
        <taxon>Ascomycota</taxon>
        <taxon>Pezizomycotina</taxon>
        <taxon>Eurotiomycetes</taxon>
        <taxon>Eurotiomycetidae</taxon>
        <taxon>Eurotiales</taxon>
        <taxon>Aspergillaceae</taxon>
        <taxon>Aspergillus</taxon>
        <taxon>Aspergillus subgen. Circumdati</taxon>
    </lineage>
</organism>
<dbReference type="GO" id="GO:0003676">
    <property type="term" value="F:nucleic acid binding"/>
    <property type="evidence" value="ECO:0007669"/>
    <property type="project" value="InterPro"/>
</dbReference>
<name>A0A3F3QBA5_9EURO</name>
<sequence length="229" mass="25722">MLLGLVQIRDLGAYYLLTKPIIIMSGVQEPTGAVGTDKDRGESEILVNHRVKEEHKVLARKIPSTENATSRNGIPKVFFDVRNDSVAMFHQYQVKLAGIYDLQVMEVGTRARPGKYLAGLAKCISRDAPMTPFEKAIFNSRPLSKDVVEYCVQDVQFLPRLWQTYSRALTPTLRRKVQAEVRDRTVLSQSPQFNGKGINMVLPPQISETETECPITNDKGHDVIILIVV</sequence>
<dbReference type="SUPFAM" id="SSF53098">
    <property type="entry name" value="Ribonuclease H-like"/>
    <property type="match status" value="1"/>
</dbReference>
<dbReference type="RefSeq" id="XP_026629399.1">
    <property type="nucleotide sequence ID" value="XM_026768819.1"/>
</dbReference>
<evidence type="ECO:0000313" key="2">
    <source>
        <dbReference type="EMBL" id="RDH36377.1"/>
    </source>
</evidence>
<dbReference type="InterPro" id="IPR002562">
    <property type="entry name" value="3'-5'_exonuclease_dom"/>
</dbReference>
<dbReference type="GO" id="GO:0006139">
    <property type="term" value="P:nucleobase-containing compound metabolic process"/>
    <property type="evidence" value="ECO:0007669"/>
    <property type="project" value="InterPro"/>
</dbReference>
<dbReference type="GO" id="GO:0008408">
    <property type="term" value="F:3'-5' exonuclease activity"/>
    <property type="evidence" value="ECO:0007669"/>
    <property type="project" value="InterPro"/>
</dbReference>
<dbReference type="PANTHER" id="PTHR43040:SF1">
    <property type="entry name" value="RIBONUCLEASE D"/>
    <property type="match status" value="1"/>
</dbReference>
<dbReference type="Pfam" id="PF01612">
    <property type="entry name" value="DNA_pol_A_exo1"/>
    <property type="match status" value="1"/>
</dbReference>
<dbReference type="Gene3D" id="3.30.420.10">
    <property type="entry name" value="Ribonuclease H-like superfamily/Ribonuclease H"/>
    <property type="match status" value="1"/>
</dbReference>
<keyword evidence="3" id="KW-1185">Reference proteome</keyword>
<dbReference type="GeneID" id="38137175"/>
<dbReference type="InterPro" id="IPR036397">
    <property type="entry name" value="RNaseH_sf"/>
</dbReference>
<proteinExistence type="predicted"/>
<dbReference type="AlphaFoldDB" id="A0A3F3QBA5"/>
<dbReference type="PANTHER" id="PTHR43040">
    <property type="entry name" value="RIBONUCLEASE D"/>
    <property type="match status" value="1"/>
</dbReference>
<accession>A0A3F3QBA5</accession>
<reference evidence="2 3" key="1">
    <citation type="submission" date="2018-07" db="EMBL/GenBank/DDBJ databases">
        <title>The genomes of Aspergillus section Nigri reveals drivers in fungal speciation.</title>
        <authorList>
            <consortium name="DOE Joint Genome Institute"/>
            <person name="Vesth T.C."/>
            <person name="Nybo J."/>
            <person name="Theobald S."/>
            <person name="Brandl J."/>
            <person name="Frisvad J.C."/>
            <person name="Nielsen K.F."/>
            <person name="Lyhne E.K."/>
            <person name="Kogle M.E."/>
            <person name="Kuo A."/>
            <person name="Riley R."/>
            <person name="Clum A."/>
            <person name="Nolan M."/>
            <person name="Lipzen A."/>
            <person name="Salamov A."/>
            <person name="Henrissat B."/>
            <person name="Wiebenga A."/>
            <person name="De vries R.P."/>
            <person name="Grigoriev I.V."/>
            <person name="Mortensen U.H."/>
            <person name="Andersen M.R."/>
            <person name="Baker S.E."/>
        </authorList>
    </citation>
    <scope>NUCLEOTIDE SEQUENCE [LARGE SCALE GENOMIC DNA]</scope>
    <source>
        <strain evidence="2 3">CBS 139.54b</strain>
    </source>
</reference>
<dbReference type="Proteomes" id="UP000253729">
    <property type="component" value="Unassembled WGS sequence"/>
</dbReference>
<dbReference type="InterPro" id="IPR012337">
    <property type="entry name" value="RNaseH-like_sf"/>
</dbReference>
<evidence type="ECO:0000259" key="1">
    <source>
        <dbReference type="Pfam" id="PF01612"/>
    </source>
</evidence>
<gene>
    <name evidence="2" type="ORF">BDQ94DRAFT_157840</name>
</gene>
<dbReference type="STRING" id="1341132.A0A3F3QBA5"/>
<feature type="domain" description="3'-5' exonuclease" evidence="1">
    <location>
        <begin position="66"/>
        <end position="164"/>
    </location>
</feature>
<dbReference type="EMBL" id="KZ852038">
    <property type="protein sequence ID" value="RDH36377.1"/>
    <property type="molecule type" value="Genomic_DNA"/>
</dbReference>
<protein>
    <recommendedName>
        <fullName evidence="1">3'-5' exonuclease domain-containing protein</fullName>
    </recommendedName>
</protein>